<accession>A0ABQ9H9P0</accession>
<reference evidence="1 2" key="1">
    <citation type="submission" date="2023-02" db="EMBL/GenBank/DDBJ databases">
        <title>LHISI_Scaffold_Assembly.</title>
        <authorList>
            <person name="Stuart O.P."/>
            <person name="Cleave R."/>
            <person name="Magrath M.J.L."/>
            <person name="Mikheyev A.S."/>
        </authorList>
    </citation>
    <scope>NUCLEOTIDE SEQUENCE [LARGE SCALE GENOMIC DNA]</scope>
    <source>
        <strain evidence="1">Daus_M_001</strain>
        <tissue evidence="1">Leg muscle</tissue>
    </source>
</reference>
<organism evidence="1 2">
    <name type="scientific">Dryococelus australis</name>
    <dbReference type="NCBI Taxonomy" id="614101"/>
    <lineage>
        <taxon>Eukaryota</taxon>
        <taxon>Metazoa</taxon>
        <taxon>Ecdysozoa</taxon>
        <taxon>Arthropoda</taxon>
        <taxon>Hexapoda</taxon>
        <taxon>Insecta</taxon>
        <taxon>Pterygota</taxon>
        <taxon>Neoptera</taxon>
        <taxon>Polyneoptera</taxon>
        <taxon>Phasmatodea</taxon>
        <taxon>Verophasmatodea</taxon>
        <taxon>Anareolatae</taxon>
        <taxon>Phasmatidae</taxon>
        <taxon>Eurycanthinae</taxon>
        <taxon>Dryococelus</taxon>
    </lineage>
</organism>
<evidence type="ECO:0000313" key="2">
    <source>
        <dbReference type="Proteomes" id="UP001159363"/>
    </source>
</evidence>
<protein>
    <recommendedName>
        <fullName evidence="3">DUF4371 domain-containing protein</fullName>
    </recommendedName>
</protein>
<name>A0ABQ9H9P0_9NEOP</name>
<evidence type="ECO:0000313" key="1">
    <source>
        <dbReference type="EMBL" id="KAJ8880999.1"/>
    </source>
</evidence>
<gene>
    <name evidence="1" type="ORF">PR048_017472</name>
</gene>
<keyword evidence="2" id="KW-1185">Reference proteome</keyword>
<proteinExistence type="predicted"/>
<comment type="caution">
    <text evidence="1">The sequence shown here is derived from an EMBL/GenBank/DDBJ whole genome shotgun (WGS) entry which is preliminary data.</text>
</comment>
<dbReference type="EMBL" id="JARBHB010000006">
    <property type="protein sequence ID" value="KAJ8880999.1"/>
    <property type="molecule type" value="Genomic_DNA"/>
</dbReference>
<sequence length="103" mass="11596">MSNNVKLASIKESDKSGTVAEKVSVQYSEDVQQNRLYLQALCESLVFCGRQSIALRGHDESTDSKNEGNFLELMKLRSKDSNLTKQFYVETDGFSIHIGDFPE</sequence>
<dbReference type="Proteomes" id="UP001159363">
    <property type="component" value="Chromosome 5"/>
</dbReference>
<evidence type="ECO:0008006" key="3">
    <source>
        <dbReference type="Google" id="ProtNLM"/>
    </source>
</evidence>